<evidence type="ECO:0000313" key="2">
    <source>
        <dbReference type="Proteomes" id="UP001299546"/>
    </source>
</evidence>
<dbReference type="EMBL" id="JAJCIS010000033">
    <property type="protein sequence ID" value="MCB7389571.1"/>
    <property type="molecule type" value="Genomic_DNA"/>
</dbReference>
<dbReference type="RefSeq" id="WP_066735876.1">
    <property type="nucleotide sequence ID" value="NZ_JAJCIQ010000031.1"/>
</dbReference>
<reference evidence="1 2" key="1">
    <citation type="submission" date="2021-10" db="EMBL/GenBank/DDBJ databases">
        <title>Collection of gut derived symbiotic bacterial strains cultured from healthy donors.</title>
        <authorList>
            <person name="Lin H."/>
            <person name="Littmann E."/>
            <person name="Kohout C."/>
            <person name="Pamer E.G."/>
        </authorList>
    </citation>
    <scope>NUCLEOTIDE SEQUENCE [LARGE SCALE GENOMIC DNA]</scope>
    <source>
        <strain evidence="1 2">DFI.1.165</strain>
    </source>
</reference>
<dbReference type="Proteomes" id="UP001299546">
    <property type="component" value="Unassembled WGS sequence"/>
</dbReference>
<comment type="caution">
    <text evidence="1">The sequence shown here is derived from an EMBL/GenBank/DDBJ whole genome shotgun (WGS) entry which is preliminary data.</text>
</comment>
<protein>
    <submittedName>
        <fullName evidence="1">Uncharacterized protein</fullName>
    </submittedName>
</protein>
<accession>A0ABS8DM77</accession>
<name>A0ABS8DM77_9FIRM</name>
<proteinExistence type="predicted"/>
<gene>
    <name evidence="1" type="ORF">LIZ65_20020</name>
</gene>
<keyword evidence="2" id="KW-1185">Reference proteome</keyword>
<evidence type="ECO:0000313" key="1">
    <source>
        <dbReference type="EMBL" id="MCB7389571.1"/>
    </source>
</evidence>
<sequence>MDKNNLSVQASLDTSQLKKDLEKFKGEIKLNTNTKNLKKQVTTALKDITVQPSLDTSQIKKDLKNFNGEVRLNADTKNLSKQLETTIANASQNATANIHCGLSGMDTVMAQLRNATASNHDIKLNVSADTSRLQQYTSQLEKLAQLSSQIQLPKINTTAMQIEASLPKASSTIPSSVAAPASSIKEANTESRSFLDTLNQIISVANTPLSLVGPGGITERYQNWGKNILENLD</sequence>
<organism evidence="1 2">
    <name type="scientific">Bariatricus massiliensis</name>
    <dbReference type="NCBI Taxonomy" id="1745713"/>
    <lineage>
        <taxon>Bacteria</taxon>
        <taxon>Bacillati</taxon>
        <taxon>Bacillota</taxon>
        <taxon>Clostridia</taxon>
        <taxon>Lachnospirales</taxon>
        <taxon>Lachnospiraceae</taxon>
        <taxon>Bariatricus</taxon>
    </lineage>
</organism>